<protein>
    <submittedName>
        <fullName evidence="3">Metallophosphoesterase</fullName>
    </submittedName>
</protein>
<evidence type="ECO:0000313" key="3">
    <source>
        <dbReference type="EMBL" id="HFK96206.1"/>
    </source>
</evidence>
<evidence type="ECO:0000259" key="2">
    <source>
        <dbReference type="Pfam" id="PF00149"/>
    </source>
</evidence>
<dbReference type="SUPFAM" id="SSF56300">
    <property type="entry name" value="Metallo-dependent phosphatases"/>
    <property type="match status" value="1"/>
</dbReference>
<feature type="region of interest" description="Disordered" evidence="1">
    <location>
        <begin position="1"/>
        <end position="33"/>
    </location>
</feature>
<dbReference type="Pfam" id="PF00149">
    <property type="entry name" value="Metallophos"/>
    <property type="match status" value="1"/>
</dbReference>
<sequence>MTIVSPCASATGSIPSPRRRRLKPPPRRAAHDAPLARRLRRIRAVRLLTVSDVTAPELFPVAHRERFEPLDAVLSCGDVPPEYLTYLGHFFRVPVYYVRGNHDIRYPSRPPQGATDVHARLVDLKGLRLLGFEGSMWYNGGPMQYTEAEMRTILWKTRPMIWWRGGVDIVIAHAPPRGLGDGDDPCHRGFRCFTRFIRTHQPRWFIHGHIHRVFDDPSQRLRRLGETNILNTFGWYIVDIDDATIPGKTRAMEREAPKGPWRRLFS</sequence>
<dbReference type="InterPro" id="IPR029052">
    <property type="entry name" value="Metallo-depent_PP-like"/>
</dbReference>
<proteinExistence type="predicted"/>
<comment type="caution">
    <text evidence="3">The sequence shown here is derived from an EMBL/GenBank/DDBJ whole genome shotgun (WGS) entry which is preliminary data.</text>
</comment>
<feature type="compositionally biased region" description="Basic residues" evidence="1">
    <location>
        <begin position="17"/>
        <end position="28"/>
    </location>
</feature>
<organism evidence="3">
    <name type="scientific">Desulfacinum infernum</name>
    <dbReference type="NCBI Taxonomy" id="35837"/>
    <lineage>
        <taxon>Bacteria</taxon>
        <taxon>Pseudomonadati</taxon>
        <taxon>Thermodesulfobacteriota</taxon>
        <taxon>Syntrophobacteria</taxon>
        <taxon>Syntrophobacterales</taxon>
        <taxon>Syntrophobacteraceae</taxon>
        <taxon>Desulfacinum</taxon>
    </lineage>
</organism>
<dbReference type="GO" id="GO:0016787">
    <property type="term" value="F:hydrolase activity"/>
    <property type="evidence" value="ECO:0007669"/>
    <property type="project" value="InterPro"/>
</dbReference>
<dbReference type="InterPro" id="IPR004843">
    <property type="entry name" value="Calcineurin-like_PHP"/>
</dbReference>
<gene>
    <name evidence="3" type="ORF">ENS06_02645</name>
</gene>
<dbReference type="AlphaFoldDB" id="A0A832A1P6"/>
<reference evidence="3" key="1">
    <citation type="journal article" date="2020" name="mSystems">
        <title>Genome- and Community-Level Interaction Insights into Carbon Utilization and Element Cycling Functions of Hydrothermarchaeota in Hydrothermal Sediment.</title>
        <authorList>
            <person name="Zhou Z."/>
            <person name="Liu Y."/>
            <person name="Xu W."/>
            <person name="Pan J."/>
            <person name="Luo Z.H."/>
            <person name="Li M."/>
        </authorList>
    </citation>
    <scope>NUCLEOTIDE SEQUENCE [LARGE SCALE GENOMIC DNA]</scope>
    <source>
        <strain evidence="3">SpSt-456</strain>
    </source>
</reference>
<name>A0A832A1P6_9BACT</name>
<accession>A0A832A1P6</accession>
<dbReference type="EMBL" id="DSTK01000010">
    <property type="protein sequence ID" value="HFK96206.1"/>
    <property type="molecule type" value="Genomic_DNA"/>
</dbReference>
<dbReference type="Gene3D" id="3.60.21.10">
    <property type="match status" value="1"/>
</dbReference>
<feature type="domain" description="Calcineurin-like phosphoesterase" evidence="2">
    <location>
        <begin position="71"/>
        <end position="212"/>
    </location>
</feature>
<evidence type="ECO:0000256" key="1">
    <source>
        <dbReference type="SAM" id="MobiDB-lite"/>
    </source>
</evidence>